<dbReference type="STRING" id="157687.HMPREF3180_01356"/>
<dbReference type="GO" id="GO:0016491">
    <property type="term" value="F:oxidoreductase activity"/>
    <property type="evidence" value="ECO:0007669"/>
    <property type="project" value="UniProtKB-KW"/>
</dbReference>
<proteinExistence type="predicted"/>
<sequence length="578" mass="67883">MKKERNGGRMKLDNFEKIENYEAEREKKELDFIINLTREALADPEKEKEWNAVRTSFALYTEGRKKGTFMMRPRFFESKIDIEDFEYLLDTVQKYSDKRLHLTTRQDFQLHGIKKKNLPDILETISKRDFFTKATCGDSTRAVITPETTGFEEEVFDVSPYAKITTDYILDGRTFMHLPRKYKIAFSNKEENSLYVKINDIGFQAVIQNEKKGFRVYVGGGIGPISTNAIVLREFIEEDEFLYYVHAIRNVFNDHGNRKIRARARLRYVLLNLGKEKFLELCNEYISNFYAEKGDSLKIYTRKLLDEREILDKEKKLKKIELFSSEENTDESIKNDEFVKSDRNIVAGKYKGEYGYYLRPARGNIYKEDGEKLIKFVKSLNYKVELKLTSFQSILVKGLKKEDVLKLKEIMEEYYGGNEFFNSYSCIGSTTCNVGILDTPPILDYIFKYFENEEKRELTNYLPQIKIAGCPNSCATPQIAKLGFSGRRKKDGEYFAIFARGEFTGKTVKLNEIVGEIKASKIPYFLEDIANIIKEEKIEFEEFVHEERFIELIEKYKEFELEVVDFNDFRKADMERAW</sequence>
<dbReference type="AlphaFoldDB" id="A0A134A9W8"/>
<dbReference type="InterPro" id="IPR006067">
    <property type="entry name" value="NO2/SO3_Rdtase_4Fe4S_dom"/>
</dbReference>
<evidence type="ECO:0000259" key="8">
    <source>
        <dbReference type="Pfam" id="PF03460"/>
    </source>
</evidence>
<dbReference type="InterPro" id="IPR045854">
    <property type="entry name" value="NO2/SO3_Rdtase_4Fe4S_sf"/>
</dbReference>
<dbReference type="GO" id="GO:0051539">
    <property type="term" value="F:4 iron, 4 sulfur cluster binding"/>
    <property type="evidence" value="ECO:0007669"/>
    <property type="project" value="UniProtKB-KW"/>
</dbReference>
<dbReference type="Gene3D" id="3.30.413.10">
    <property type="entry name" value="Sulfite Reductase Hemoprotein, domain 1"/>
    <property type="match status" value="2"/>
</dbReference>
<dbReference type="Pfam" id="PF03460">
    <property type="entry name" value="NIR_SIR_ferr"/>
    <property type="match status" value="1"/>
</dbReference>
<dbReference type="Proteomes" id="UP000070483">
    <property type="component" value="Unassembled WGS sequence"/>
</dbReference>
<dbReference type="SUPFAM" id="SSF55124">
    <property type="entry name" value="Nitrite/Sulfite reductase N-terminal domain-like"/>
    <property type="match status" value="2"/>
</dbReference>
<keyword evidence="4" id="KW-0560">Oxidoreductase</keyword>
<organism evidence="9 10">
    <name type="scientific">Leptotrichia wadei</name>
    <dbReference type="NCBI Taxonomy" id="157687"/>
    <lineage>
        <taxon>Bacteria</taxon>
        <taxon>Fusobacteriati</taxon>
        <taxon>Fusobacteriota</taxon>
        <taxon>Fusobacteriia</taxon>
        <taxon>Fusobacteriales</taxon>
        <taxon>Leptotrichiaceae</taxon>
        <taxon>Leptotrichia</taxon>
    </lineage>
</organism>
<evidence type="ECO:0000313" key="9">
    <source>
        <dbReference type="EMBL" id="KXB64529.1"/>
    </source>
</evidence>
<keyword evidence="10" id="KW-1185">Reference proteome</keyword>
<dbReference type="PATRIC" id="fig|157687.3.peg.1352"/>
<keyword evidence="1" id="KW-0004">4Fe-4S</keyword>
<feature type="domain" description="Nitrite/Sulfite reductase ferredoxin-like" evidence="8">
    <location>
        <begin position="65"/>
        <end position="125"/>
    </location>
</feature>
<evidence type="ECO:0000256" key="6">
    <source>
        <dbReference type="ARBA" id="ARBA00023014"/>
    </source>
</evidence>
<dbReference type="PANTHER" id="PTHR32439">
    <property type="entry name" value="FERREDOXIN--NITRITE REDUCTASE, CHLOROPLASTIC"/>
    <property type="match status" value="1"/>
</dbReference>
<dbReference type="GO" id="GO:0046872">
    <property type="term" value="F:metal ion binding"/>
    <property type="evidence" value="ECO:0007669"/>
    <property type="project" value="UniProtKB-KW"/>
</dbReference>
<dbReference type="InterPro" id="IPR005117">
    <property type="entry name" value="NiRdtase/SiRdtase_haem-b_fer"/>
</dbReference>
<evidence type="ECO:0000256" key="5">
    <source>
        <dbReference type="ARBA" id="ARBA00023004"/>
    </source>
</evidence>
<dbReference type="GO" id="GO:0020037">
    <property type="term" value="F:heme binding"/>
    <property type="evidence" value="ECO:0007669"/>
    <property type="project" value="InterPro"/>
</dbReference>
<dbReference type="Gene3D" id="3.90.480.10">
    <property type="entry name" value="Sulfite Reductase Hemoprotein,Domain 2"/>
    <property type="match status" value="1"/>
</dbReference>
<keyword evidence="3" id="KW-0479">Metal-binding</keyword>
<comment type="caution">
    <text evidence="9">The sequence shown here is derived from an EMBL/GenBank/DDBJ whole genome shotgun (WGS) entry which is preliminary data.</text>
</comment>
<evidence type="ECO:0000259" key="7">
    <source>
        <dbReference type="Pfam" id="PF01077"/>
    </source>
</evidence>
<evidence type="ECO:0000256" key="1">
    <source>
        <dbReference type="ARBA" id="ARBA00022485"/>
    </source>
</evidence>
<dbReference type="Pfam" id="PF01077">
    <property type="entry name" value="NIR_SIR"/>
    <property type="match status" value="2"/>
</dbReference>
<keyword evidence="6" id="KW-0411">Iron-sulfur</keyword>
<feature type="domain" description="Nitrite/sulphite reductase 4Fe-4S" evidence="7">
    <location>
        <begin position="137"/>
        <end position="287"/>
    </location>
</feature>
<dbReference type="PANTHER" id="PTHR32439:SF9">
    <property type="entry name" value="BLR3264 PROTEIN"/>
    <property type="match status" value="1"/>
</dbReference>
<protein>
    <submittedName>
        <fullName evidence="9">Nitrite/sulfite reductase ferredoxin domain protein</fullName>
    </submittedName>
</protein>
<dbReference type="EMBL" id="LSDD01000096">
    <property type="protein sequence ID" value="KXB64529.1"/>
    <property type="molecule type" value="Genomic_DNA"/>
</dbReference>
<evidence type="ECO:0000256" key="3">
    <source>
        <dbReference type="ARBA" id="ARBA00022723"/>
    </source>
</evidence>
<evidence type="ECO:0000313" key="10">
    <source>
        <dbReference type="Proteomes" id="UP000070483"/>
    </source>
</evidence>
<dbReference type="InterPro" id="IPR006066">
    <property type="entry name" value="NO2/SO3_Rdtase_FeS/sirohaem_BS"/>
</dbReference>
<feature type="domain" description="Nitrite/sulphite reductase 4Fe-4S" evidence="7">
    <location>
        <begin position="417"/>
        <end position="554"/>
    </location>
</feature>
<dbReference type="SUPFAM" id="SSF56014">
    <property type="entry name" value="Nitrite and sulphite reductase 4Fe-4S domain-like"/>
    <property type="match status" value="2"/>
</dbReference>
<keyword evidence="5" id="KW-0408">Iron</keyword>
<evidence type="ECO:0000256" key="2">
    <source>
        <dbReference type="ARBA" id="ARBA00022617"/>
    </source>
</evidence>
<accession>A0A134A9W8</accession>
<keyword evidence="2" id="KW-0349">Heme</keyword>
<dbReference type="PRINTS" id="PR00397">
    <property type="entry name" value="SIROHAEM"/>
</dbReference>
<gene>
    <name evidence="9" type="ORF">HMPREF3180_01356</name>
</gene>
<dbReference type="InterPro" id="IPR051329">
    <property type="entry name" value="NIR_SIR_4Fe-4S"/>
</dbReference>
<evidence type="ECO:0000256" key="4">
    <source>
        <dbReference type="ARBA" id="ARBA00023002"/>
    </source>
</evidence>
<name>A0A134A9W8_9FUSO</name>
<reference evidence="10" key="1">
    <citation type="submission" date="2016-01" db="EMBL/GenBank/DDBJ databases">
        <authorList>
            <person name="Mitreva M."/>
            <person name="Pepin K.H."/>
            <person name="Mihindukulasuriya K.A."/>
            <person name="Fulton R."/>
            <person name="Fronick C."/>
            <person name="O'Laughlin M."/>
            <person name="Miner T."/>
            <person name="Herter B."/>
            <person name="Rosa B.A."/>
            <person name="Cordes M."/>
            <person name="Tomlinson C."/>
            <person name="Wollam A."/>
            <person name="Palsikar V.B."/>
            <person name="Mardis E.R."/>
            <person name="Wilson R.K."/>
        </authorList>
    </citation>
    <scope>NUCLEOTIDE SEQUENCE [LARGE SCALE GENOMIC DNA]</scope>
    <source>
        <strain evidence="10">KA00185</strain>
    </source>
</reference>
<dbReference type="InterPro" id="IPR036136">
    <property type="entry name" value="Nit/Sulf_reduc_fer-like_dom_sf"/>
</dbReference>